<dbReference type="Pfam" id="PF13405">
    <property type="entry name" value="EF-hand_6"/>
    <property type="match status" value="1"/>
</dbReference>
<dbReference type="InterPro" id="IPR050205">
    <property type="entry name" value="CDPK_Ser/Thr_kinases"/>
</dbReference>
<dbReference type="SMART" id="SM00054">
    <property type="entry name" value="EFh"/>
    <property type="match status" value="5"/>
</dbReference>
<dbReference type="PROSITE" id="PS50011">
    <property type="entry name" value="PROTEIN_KINASE_DOM"/>
    <property type="match status" value="1"/>
</dbReference>
<reference evidence="18" key="1">
    <citation type="submission" date="2014-11" db="EMBL/GenBank/DDBJ databases">
        <authorList>
            <person name="Otto D Thomas"/>
            <person name="Naeem Raeece"/>
        </authorList>
    </citation>
    <scope>NUCLEOTIDE SEQUENCE</scope>
</reference>
<dbReference type="CDD" id="cd00051">
    <property type="entry name" value="EFh"/>
    <property type="match status" value="1"/>
</dbReference>
<keyword evidence="4" id="KW-0808">Transferase</keyword>
<feature type="domain" description="EF-hand" evidence="17">
    <location>
        <begin position="184"/>
        <end position="219"/>
    </location>
</feature>
<feature type="domain" description="Protein kinase" evidence="16">
    <location>
        <begin position="250"/>
        <end position="531"/>
    </location>
</feature>
<keyword evidence="10 14" id="KW-0067">ATP-binding</keyword>
<dbReference type="EC" id="2.7.11.1" evidence="2"/>
<evidence type="ECO:0000256" key="7">
    <source>
        <dbReference type="ARBA" id="ARBA00022741"/>
    </source>
</evidence>
<dbReference type="EMBL" id="CDMZ01000997">
    <property type="protein sequence ID" value="CEM25385.1"/>
    <property type="molecule type" value="Genomic_DNA"/>
</dbReference>
<dbReference type="GO" id="GO:0004674">
    <property type="term" value="F:protein serine/threonine kinase activity"/>
    <property type="evidence" value="ECO:0007669"/>
    <property type="project" value="UniProtKB-KW"/>
</dbReference>
<dbReference type="Pfam" id="PF13499">
    <property type="entry name" value="EF-hand_7"/>
    <property type="match status" value="2"/>
</dbReference>
<feature type="domain" description="EF-hand" evidence="17">
    <location>
        <begin position="143"/>
        <end position="178"/>
    </location>
</feature>
<dbReference type="PROSITE" id="PS00018">
    <property type="entry name" value="EF_HAND_1"/>
    <property type="match status" value="4"/>
</dbReference>
<dbReference type="SMART" id="SM00220">
    <property type="entry name" value="S_TKc"/>
    <property type="match status" value="1"/>
</dbReference>
<feature type="region of interest" description="Disordered" evidence="15">
    <location>
        <begin position="108"/>
        <end position="128"/>
    </location>
</feature>
<evidence type="ECO:0000256" key="14">
    <source>
        <dbReference type="PROSITE-ProRule" id="PRU10141"/>
    </source>
</evidence>
<evidence type="ECO:0000259" key="16">
    <source>
        <dbReference type="PROSITE" id="PS50011"/>
    </source>
</evidence>
<evidence type="ECO:0000256" key="1">
    <source>
        <dbReference type="ARBA" id="ARBA00001946"/>
    </source>
</evidence>
<gene>
    <name evidence="18" type="ORF">Cvel_20818</name>
</gene>
<dbReference type="InterPro" id="IPR011992">
    <property type="entry name" value="EF-hand-dom_pair"/>
</dbReference>
<evidence type="ECO:0000256" key="2">
    <source>
        <dbReference type="ARBA" id="ARBA00012513"/>
    </source>
</evidence>
<dbReference type="PANTHER" id="PTHR24349">
    <property type="entry name" value="SERINE/THREONINE-PROTEIN KINASE"/>
    <property type="match status" value="1"/>
</dbReference>
<evidence type="ECO:0000256" key="9">
    <source>
        <dbReference type="ARBA" id="ARBA00022837"/>
    </source>
</evidence>
<dbReference type="PROSITE" id="PS00108">
    <property type="entry name" value="PROTEIN_KINASE_ST"/>
    <property type="match status" value="1"/>
</dbReference>
<comment type="catalytic activity">
    <reaction evidence="13">
        <text>L-seryl-[protein] + ATP = O-phospho-L-seryl-[protein] + ADP + H(+)</text>
        <dbReference type="Rhea" id="RHEA:17989"/>
        <dbReference type="Rhea" id="RHEA-COMP:9863"/>
        <dbReference type="Rhea" id="RHEA-COMP:11604"/>
        <dbReference type="ChEBI" id="CHEBI:15378"/>
        <dbReference type="ChEBI" id="CHEBI:29999"/>
        <dbReference type="ChEBI" id="CHEBI:30616"/>
        <dbReference type="ChEBI" id="CHEBI:83421"/>
        <dbReference type="ChEBI" id="CHEBI:456216"/>
        <dbReference type="EC" id="2.7.11.1"/>
    </reaction>
</comment>
<dbReference type="VEuPathDB" id="CryptoDB:Cvel_20818"/>
<evidence type="ECO:0000256" key="13">
    <source>
        <dbReference type="ARBA" id="ARBA00048679"/>
    </source>
</evidence>
<dbReference type="Gene3D" id="3.30.200.20">
    <property type="entry name" value="Phosphorylase Kinase, domain 1"/>
    <property type="match status" value="1"/>
</dbReference>
<dbReference type="CDD" id="cd05117">
    <property type="entry name" value="STKc_CAMK"/>
    <property type="match status" value="1"/>
</dbReference>
<dbReference type="InterPro" id="IPR002048">
    <property type="entry name" value="EF_hand_dom"/>
</dbReference>
<dbReference type="InterPro" id="IPR011009">
    <property type="entry name" value="Kinase-like_dom_sf"/>
</dbReference>
<dbReference type="PROSITE" id="PS00107">
    <property type="entry name" value="PROTEIN_KINASE_ATP"/>
    <property type="match status" value="1"/>
</dbReference>
<accession>A0A0G4G934</accession>
<keyword evidence="3" id="KW-0723">Serine/threonine-protein kinase</keyword>
<dbReference type="InterPro" id="IPR017441">
    <property type="entry name" value="Protein_kinase_ATP_BS"/>
</dbReference>
<dbReference type="AlphaFoldDB" id="A0A0G4G934"/>
<dbReference type="InterPro" id="IPR000719">
    <property type="entry name" value="Prot_kinase_dom"/>
</dbReference>
<keyword evidence="8" id="KW-0418">Kinase</keyword>
<dbReference type="SUPFAM" id="SSF56112">
    <property type="entry name" value="Protein kinase-like (PK-like)"/>
    <property type="match status" value="1"/>
</dbReference>
<evidence type="ECO:0000256" key="5">
    <source>
        <dbReference type="ARBA" id="ARBA00022723"/>
    </source>
</evidence>
<dbReference type="SUPFAM" id="SSF47473">
    <property type="entry name" value="EF-hand"/>
    <property type="match status" value="2"/>
</dbReference>
<keyword evidence="5" id="KW-0479">Metal-binding</keyword>
<feature type="domain" description="EF-hand" evidence="17">
    <location>
        <begin position="611"/>
        <end position="642"/>
    </location>
</feature>
<feature type="domain" description="EF-hand" evidence="17">
    <location>
        <begin position="643"/>
        <end position="678"/>
    </location>
</feature>
<evidence type="ECO:0000256" key="6">
    <source>
        <dbReference type="ARBA" id="ARBA00022737"/>
    </source>
</evidence>
<dbReference type="GO" id="GO:0005509">
    <property type="term" value="F:calcium ion binding"/>
    <property type="evidence" value="ECO:0007669"/>
    <property type="project" value="InterPro"/>
</dbReference>
<feature type="binding site" evidence="14">
    <location>
        <position position="279"/>
    </location>
    <ligand>
        <name>ATP</name>
        <dbReference type="ChEBI" id="CHEBI:30616"/>
    </ligand>
</feature>
<comment type="catalytic activity">
    <reaction evidence="12">
        <text>L-threonyl-[protein] + ATP = O-phospho-L-threonyl-[protein] + ADP + H(+)</text>
        <dbReference type="Rhea" id="RHEA:46608"/>
        <dbReference type="Rhea" id="RHEA-COMP:11060"/>
        <dbReference type="Rhea" id="RHEA-COMP:11605"/>
        <dbReference type="ChEBI" id="CHEBI:15378"/>
        <dbReference type="ChEBI" id="CHEBI:30013"/>
        <dbReference type="ChEBI" id="CHEBI:30616"/>
        <dbReference type="ChEBI" id="CHEBI:61977"/>
        <dbReference type="ChEBI" id="CHEBI:456216"/>
        <dbReference type="EC" id="2.7.11.1"/>
    </reaction>
</comment>
<dbReference type="PROSITE" id="PS50222">
    <property type="entry name" value="EF_HAND_2"/>
    <property type="match status" value="5"/>
</dbReference>
<evidence type="ECO:0000256" key="4">
    <source>
        <dbReference type="ARBA" id="ARBA00022679"/>
    </source>
</evidence>
<dbReference type="GO" id="GO:0005524">
    <property type="term" value="F:ATP binding"/>
    <property type="evidence" value="ECO:0007669"/>
    <property type="project" value="UniProtKB-UniRule"/>
</dbReference>
<evidence type="ECO:0000256" key="10">
    <source>
        <dbReference type="ARBA" id="ARBA00022840"/>
    </source>
</evidence>
<keyword evidence="7 14" id="KW-0547">Nucleotide-binding</keyword>
<dbReference type="Gene3D" id="1.10.238.10">
    <property type="entry name" value="EF-hand"/>
    <property type="match status" value="3"/>
</dbReference>
<dbReference type="InterPro" id="IPR018247">
    <property type="entry name" value="EF_Hand_1_Ca_BS"/>
</dbReference>
<comment type="similarity">
    <text evidence="11">Belongs to the protein kinase superfamily. Ser/Thr protein kinase family. CDPK subfamily.</text>
</comment>
<evidence type="ECO:0000256" key="8">
    <source>
        <dbReference type="ARBA" id="ARBA00022777"/>
    </source>
</evidence>
<sequence>MQYYGYAQAQPMQVYADPSVGQQLQHQQMYSPMQPAAIYPQYGLPSPTPSNPVLQPAVAAAPAYQYFSPPQYIQQQPEAVQHQQLHIQPAPHQHLSVYAQAAAQAASKEKEAQAAAGSNPSAKKEPTEEQLKIIVETCSKPEWVRTSARSFFDRHDKDKSGRLDVEEVQGCLAHLSRKIGLPSLPQQMVLQQMHRFDKTGDGELDFEEFLLFFTSLLRRMKEHYTKKLKVVVGRKSLSGQRAQGKLEDSYDIGKKLGQGAFGEVFEVIQKGSGRRCVCKKISKASATGSGNPLDEVVEEIERLRQLDHPNVLRVFEYFEDAAMIYIITELCENGELFDAIEAVYKTGKRLSESWIARVFKQIVEAVSYAHANNIAHKDLKPQNVLLASASLSTSSVSHKQQQTESGDAAATAVPHVVVIDWGLAEMFGSSKRGKQTAGTPYYMAPEMWMGNYGYKCDLFSCGVILYQLLSGRLPFEADSIEELSRKIVTQEPRWNALTHVSTEAVNLCRKLLDKNEARRLSAQEALKHEWFQKAKTRDQPLGRKPLEGLLAYKHKDHLQRTALSMVVAQLSSASVDEINAAFKAFDQDANGTLDKQELLQALARLRITGPDAEEAVKAMDMDHTGLVSYSEFMAACVCMNEQLVEGALWGVFKQFDLDGNGTLSAQELQEILGQGQLKHLLPGGKSAEQYVEQMSGRGATRVTFADFREYVLGRQQGRRPSSAGAARAQ</sequence>
<dbReference type="InterPro" id="IPR008271">
    <property type="entry name" value="Ser/Thr_kinase_AS"/>
</dbReference>
<name>A0A0G4G934_9ALVE</name>
<organism evidence="18">
    <name type="scientific">Chromera velia CCMP2878</name>
    <dbReference type="NCBI Taxonomy" id="1169474"/>
    <lineage>
        <taxon>Eukaryota</taxon>
        <taxon>Sar</taxon>
        <taxon>Alveolata</taxon>
        <taxon>Colpodellida</taxon>
        <taxon>Chromeraceae</taxon>
        <taxon>Chromera</taxon>
    </lineage>
</organism>
<evidence type="ECO:0000259" key="17">
    <source>
        <dbReference type="PROSITE" id="PS50222"/>
    </source>
</evidence>
<evidence type="ECO:0000256" key="3">
    <source>
        <dbReference type="ARBA" id="ARBA00022527"/>
    </source>
</evidence>
<evidence type="ECO:0000313" key="18">
    <source>
        <dbReference type="EMBL" id="CEM25385.1"/>
    </source>
</evidence>
<protein>
    <recommendedName>
        <fullName evidence="2">non-specific serine/threonine protein kinase</fullName>
        <ecNumber evidence="2">2.7.11.1</ecNumber>
    </recommendedName>
</protein>
<evidence type="ECO:0000256" key="15">
    <source>
        <dbReference type="SAM" id="MobiDB-lite"/>
    </source>
</evidence>
<comment type="cofactor">
    <cofactor evidence="1">
        <name>Mg(2+)</name>
        <dbReference type="ChEBI" id="CHEBI:18420"/>
    </cofactor>
</comment>
<proteinExistence type="inferred from homology"/>
<dbReference type="Gene3D" id="1.10.510.10">
    <property type="entry name" value="Transferase(Phosphotransferase) domain 1"/>
    <property type="match status" value="1"/>
</dbReference>
<dbReference type="FunFam" id="3.30.200.20:FF:000315">
    <property type="entry name" value="Calcium-dependent protein kinase 3"/>
    <property type="match status" value="1"/>
</dbReference>
<evidence type="ECO:0000256" key="11">
    <source>
        <dbReference type="ARBA" id="ARBA00024334"/>
    </source>
</evidence>
<dbReference type="PhylomeDB" id="A0A0G4G934"/>
<feature type="domain" description="EF-hand" evidence="17">
    <location>
        <begin position="573"/>
        <end position="608"/>
    </location>
</feature>
<keyword evidence="9" id="KW-0106">Calcium</keyword>
<keyword evidence="6" id="KW-0677">Repeat</keyword>
<dbReference type="Pfam" id="PF00069">
    <property type="entry name" value="Pkinase"/>
    <property type="match status" value="1"/>
</dbReference>
<evidence type="ECO:0000256" key="12">
    <source>
        <dbReference type="ARBA" id="ARBA00047899"/>
    </source>
</evidence>